<evidence type="ECO:0000313" key="1">
    <source>
        <dbReference type="EMBL" id="JAH82986.1"/>
    </source>
</evidence>
<reference evidence="1" key="2">
    <citation type="journal article" date="2015" name="Fish Shellfish Immunol.">
        <title>Early steps in the European eel (Anguilla anguilla)-Vibrio vulnificus interaction in the gills: Role of the RtxA13 toxin.</title>
        <authorList>
            <person name="Callol A."/>
            <person name="Pajuelo D."/>
            <person name="Ebbesson L."/>
            <person name="Teles M."/>
            <person name="MacKenzie S."/>
            <person name="Amaro C."/>
        </authorList>
    </citation>
    <scope>NUCLEOTIDE SEQUENCE</scope>
</reference>
<dbReference type="EMBL" id="GBXM01025591">
    <property type="protein sequence ID" value="JAH82986.1"/>
    <property type="molecule type" value="Transcribed_RNA"/>
</dbReference>
<dbReference type="AlphaFoldDB" id="A0A0E9VY55"/>
<proteinExistence type="predicted"/>
<reference evidence="1" key="1">
    <citation type="submission" date="2014-11" db="EMBL/GenBank/DDBJ databases">
        <authorList>
            <person name="Amaro Gonzalez C."/>
        </authorList>
    </citation>
    <scope>NUCLEOTIDE SEQUENCE</scope>
</reference>
<protein>
    <submittedName>
        <fullName evidence="1">Uncharacterized protein</fullName>
    </submittedName>
</protein>
<organism evidence="1">
    <name type="scientific">Anguilla anguilla</name>
    <name type="common">European freshwater eel</name>
    <name type="synonym">Muraena anguilla</name>
    <dbReference type="NCBI Taxonomy" id="7936"/>
    <lineage>
        <taxon>Eukaryota</taxon>
        <taxon>Metazoa</taxon>
        <taxon>Chordata</taxon>
        <taxon>Craniata</taxon>
        <taxon>Vertebrata</taxon>
        <taxon>Euteleostomi</taxon>
        <taxon>Actinopterygii</taxon>
        <taxon>Neopterygii</taxon>
        <taxon>Teleostei</taxon>
        <taxon>Anguilliformes</taxon>
        <taxon>Anguillidae</taxon>
        <taxon>Anguilla</taxon>
    </lineage>
</organism>
<sequence>MCEREKKNQQCKSLQVI</sequence>
<name>A0A0E9VY55_ANGAN</name>
<accession>A0A0E9VY55</accession>